<proteinExistence type="predicted"/>
<evidence type="ECO:0000313" key="3">
    <source>
        <dbReference type="Proteomes" id="UP000310719"/>
    </source>
</evidence>
<keyword evidence="1" id="KW-0812">Transmembrane</keyword>
<name>A0A4U9HYM3_9ENTR</name>
<protein>
    <submittedName>
        <fullName evidence="2">Uncharacterized protein</fullName>
    </submittedName>
</protein>
<keyword evidence="1" id="KW-0472">Membrane</keyword>
<organism evidence="2 3">
    <name type="scientific">Leclercia adecarboxylata</name>
    <dbReference type="NCBI Taxonomy" id="83655"/>
    <lineage>
        <taxon>Bacteria</taxon>
        <taxon>Pseudomonadati</taxon>
        <taxon>Pseudomonadota</taxon>
        <taxon>Gammaproteobacteria</taxon>
        <taxon>Enterobacterales</taxon>
        <taxon>Enterobacteriaceae</taxon>
        <taxon>Leclercia</taxon>
    </lineage>
</organism>
<dbReference type="AlphaFoldDB" id="A0A4U9HYM3"/>
<feature type="transmembrane region" description="Helical" evidence="1">
    <location>
        <begin position="16"/>
        <end position="34"/>
    </location>
</feature>
<gene>
    <name evidence="2" type="ORF">NCTC13032_03204</name>
</gene>
<keyword evidence="1" id="KW-1133">Transmembrane helix</keyword>
<reference evidence="2 3" key="1">
    <citation type="submission" date="2019-05" db="EMBL/GenBank/DDBJ databases">
        <authorList>
            <consortium name="Pathogen Informatics"/>
        </authorList>
    </citation>
    <scope>NUCLEOTIDE SEQUENCE [LARGE SCALE GENOMIC DNA]</scope>
    <source>
        <strain evidence="2 3">NCTC13032</strain>
    </source>
</reference>
<dbReference type="EMBL" id="LR590464">
    <property type="protein sequence ID" value="VTP67749.1"/>
    <property type="molecule type" value="Genomic_DNA"/>
</dbReference>
<evidence type="ECO:0000313" key="2">
    <source>
        <dbReference type="EMBL" id="VTP67749.1"/>
    </source>
</evidence>
<evidence type="ECO:0000256" key="1">
    <source>
        <dbReference type="SAM" id="Phobius"/>
    </source>
</evidence>
<accession>A0A4U9HYM3</accession>
<dbReference type="Proteomes" id="UP000310719">
    <property type="component" value="Chromosome"/>
</dbReference>
<sequence>MVVCSMSMTSADLKSLLTLVYKLVFLSVGLYMVLSGRLGVDVFDTLSKAVGGLLGP</sequence>